<keyword evidence="2" id="KW-1185">Reference proteome</keyword>
<evidence type="ECO:0000313" key="2">
    <source>
        <dbReference type="Proteomes" id="UP001057402"/>
    </source>
</evidence>
<name>A0ACB9LLD8_9MYRT</name>
<dbReference type="EMBL" id="CM042890">
    <property type="protein sequence ID" value="KAI4311898.1"/>
    <property type="molecule type" value="Genomic_DNA"/>
</dbReference>
<protein>
    <submittedName>
        <fullName evidence="1">Uncharacterized protein</fullName>
    </submittedName>
</protein>
<proteinExistence type="predicted"/>
<reference evidence="2" key="1">
    <citation type="journal article" date="2023" name="Front. Plant Sci.">
        <title>Chromosomal-level genome assembly of Melastoma candidum provides insights into trichome evolution.</title>
        <authorList>
            <person name="Zhong Y."/>
            <person name="Wu W."/>
            <person name="Sun C."/>
            <person name="Zou P."/>
            <person name="Liu Y."/>
            <person name="Dai S."/>
            <person name="Zhou R."/>
        </authorList>
    </citation>
    <scope>NUCLEOTIDE SEQUENCE [LARGE SCALE GENOMIC DNA]</scope>
</reference>
<evidence type="ECO:0000313" key="1">
    <source>
        <dbReference type="EMBL" id="KAI4311898.1"/>
    </source>
</evidence>
<sequence>MICNLPPHVIKNFPCLRTLLVVFPFGDQCLGDDDSTLLSWRAHFGSSSPSPKMGGLRAVTVEKDAIPDSLCTKLCKTLTICSLSAASRQQRTLWPIIAEHMTLKSLAVTDTDGQGVLLMDRDQLEERRNEPMRMLPADIRMWEWYAPVVELSCGVVLKGAIVVAILPG</sequence>
<comment type="caution">
    <text evidence="1">The sequence shown here is derived from an EMBL/GenBank/DDBJ whole genome shotgun (WGS) entry which is preliminary data.</text>
</comment>
<dbReference type="Proteomes" id="UP001057402">
    <property type="component" value="Chromosome 11"/>
</dbReference>
<gene>
    <name evidence="1" type="ORF">MLD38_036762</name>
</gene>
<accession>A0ACB9LLD8</accession>
<organism evidence="1 2">
    <name type="scientific">Melastoma candidum</name>
    <dbReference type="NCBI Taxonomy" id="119954"/>
    <lineage>
        <taxon>Eukaryota</taxon>
        <taxon>Viridiplantae</taxon>
        <taxon>Streptophyta</taxon>
        <taxon>Embryophyta</taxon>
        <taxon>Tracheophyta</taxon>
        <taxon>Spermatophyta</taxon>
        <taxon>Magnoliopsida</taxon>
        <taxon>eudicotyledons</taxon>
        <taxon>Gunneridae</taxon>
        <taxon>Pentapetalae</taxon>
        <taxon>rosids</taxon>
        <taxon>malvids</taxon>
        <taxon>Myrtales</taxon>
        <taxon>Melastomataceae</taxon>
        <taxon>Melastomatoideae</taxon>
        <taxon>Melastomateae</taxon>
        <taxon>Melastoma</taxon>
    </lineage>
</organism>